<name>A0A6A3BGM0_HIBSY</name>
<dbReference type="SUPFAM" id="SSF51445">
    <property type="entry name" value="(Trans)glycosidases"/>
    <property type="match status" value="1"/>
</dbReference>
<dbReference type="GO" id="GO:0000272">
    <property type="term" value="P:polysaccharide catabolic process"/>
    <property type="evidence" value="ECO:0007669"/>
    <property type="project" value="UniProtKB-KW"/>
</dbReference>
<keyword evidence="2 4" id="KW-0119">Carbohydrate metabolism</keyword>
<evidence type="ECO:0000313" key="6">
    <source>
        <dbReference type="EMBL" id="KAE8715803.1"/>
    </source>
</evidence>
<dbReference type="InterPro" id="IPR017853">
    <property type="entry name" value="GH"/>
</dbReference>
<keyword evidence="3 4" id="KW-0624">Polysaccharide degradation</keyword>
<evidence type="ECO:0000256" key="5">
    <source>
        <dbReference type="SAM" id="MobiDB-lite"/>
    </source>
</evidence>
<dbReference type="Proteomes" id="UP000436088">
    <property type="component" value="Unassembled WGS sequence"/>
</dbReference>
<organism evidence="6 7">
    <name type="scientific">Hibiscus syriacus</name>
    <name type="common">Rose of Sharon</name>
    <dbReference type="NCBI Taxonomy" id="106335"/>
    <lineage>
        <taxon>Eukaryota</taxon>
        <taxon>Viridiplantae</taxon>
        <taxon>Streptophyta</taxon>
        <taxon>Embryophyta</taxon>
        <taxon>Tracheophyta</taxon>
        <taxon>Spermatophyta</taxon>
        <taxon>Magnoliopsida</taxon>
        <taxon>eudicotyledons</taxon>
        <taxon>Gunneridae</taxon>
        <taxon>Pentapetalae</taxon>
        <taxon>rosids</taxon>
        <taxon>malvids</taxon>
        <taxon>Malvales</taxon>
        <taxon>Malvaceae</taxon>
        <taxon>Malvoideae</taxon>
        <taxon>Hibiscus</taxon>
    </lineage>
</organism>
<dbReference type="AlphaFoldDB" id="A0A6A3BGM0"/>
<evidence type="ECO:0000313" key="7">
    <source>
        <dbReference type="Proteomes" id="UP000436088"/>
    </source>
</evidence>
<feature type="compositionally biased region" description="Basic residues" evidence="5">
    <location>
        <begin position="185"/>
        <end position="198"/>
    </location>
</feature>
<dbReference type="GO" id="GO:0016161">
    <property type="term" value="F:beta-amylase activity"/>
    <property type="evidence" value="ECO:0007669"/>
    <property type="project" value="UniProtKB-EC"/>
</dbReference>
<gene>
    <name evidence="6" type="ORF">F3Y22_tig00110160pilonHSYRG00594</name>
</gene>
<evidence type="ECO:0000256" key="2">
    <source>
        <dbReference type="ARBA" id="ARBA00023277"/>
    </source>
</evidence>
<comment type="caution">
    <text evidence="6">The sequence shown here is derived from an EMBL/GenBank/DDBJ whole genome shotgun (WGS) entry which is preliminary data.</text>
</comment>
<feature type="region of interest" description="Disordered" evidence="5">
    <location>
        <begin position="182"/>
        <end position="208"/>
    </location>
</feature>
<keyword evidence="7" id="KW-1185">Reference proteome</keyword>
<evidence type="ECO:0000256" key="4">
    <source>
        <dbReference type="RuleBase" id="RU000509"/>
    </source>
</evidence>
<reference evidence="6" key="1">
    <citation type="submission" date="2019-09" db="EMBL/GenBank/DDBJ databases">
        <title>Draft genome information of white flower Hibiscus syriacus.</title>
        <authorList>
            <person name="Kim Y.-M."/>
        </authorList>
    </citation>
    <scope>NUCLEOTIDE SEQUENCE [LARGE SCALE GENOMIC DNA]</scope>
    <source>
        <strain evidence="6">YM2019G1</strain>
    </source>
</reference>
<comment type="catalytic activity">
    <reaction evidence="4">
        <text>Hydrolysis of (1-&gt;4)-alpha-D-glucosidic linkages in polysaccharides so as to remove successive maltose units from the non-reducing ends of the chains.</text>
        <dbReference type="EC" id="3.2.1.2"/>
    </reaction>
</comment>
<protein>
    <recommendedName>
        <fullName evidence="4">Beta-amylase</fullName>
        <ecNumber evidence="4">3.2.1.2</ecNumber>
    </recommendedName>
</protein>
<dbReference type="EC" id="3.2.1.2" evidence="4"/>
<dbReference type="InterPro" id="IPR001554">
    <property type="entry name" value="Glyco_hydro_14"/>
</dbReference>
<accession>A0A6A3BGM0</accession>
<dbReference type="Pfam" id="PF01373">
    <property type="entry name" value="Glyco_hydro_14"/>
    <property type="match status" value="1"/>
</dbReference>
<keyword evidence="4" id="KW-0326">Glycosidase</keyword>
<comment type="similarity">
    <text evidence="1 4">Belongs to the glycosyl hydrolase 14 family.</text>
</comment>
<keyword evidence="4" id="KW-0378">Hydrolase</keyword>
<proteinExistence type="inferred from homology"/>
<dbReference type="EMBL" id="VEPZ02000857">
    <property type="protein sequence ID" value="KAE8715803.1"/>
    <property type="molecule type" value="Genomic_DNA"/>
</dbReference>
<evidence type="ECO:0000256" key="3">
    <source>
        <dbReference type="ARBA" id="ARBA00023326"/>
    </source>
</evidence>
<sequence>MGSLRKLYFLDASDNNVSNQVPSMFPVSLVELSMRKNILDNIDNIRAFATPSLTSRRPTTNSSLRASSLWIKKSEGLRLHDPRLRQKEHSMEQEQNCRQKLSKFIGITAQGLMLLNYQLDGEQPGYTNCSPEGLVRQVQMATKTVGVELAGQNALERYDAGGYAQNMPEGGRKISRRFSVPPNTVKKKRRCRKRKTTSKNRMSTSSAESRFFTSESFEDYGINDRETETLVSSSRSFSTDSPSEMFNNNLKIILETKPTWQSKKKPKKIKKTRRYAIRFSSSKSKSPMRLSSFLQRMIPFTVDDRARESFVVVKKWEFCDVKSPTFLR</sequence>
<dbReference type="Gene3D" id="3.20.20.80">
    <property type="entry name" value="Glycosidases"/>
    <property type="match status" value="1"/>
</dbReference>
<evidence type="ECO:0000256" key="1">
    <source>
        <dbReference type="ARBA" id="ARBA00005652"/>
    </source>
</evidence>